<dbReference type="Proteomes" id="UP001239111">
    <property type="component" value="Chromosome 3"/>
</dbReference>
<comment type="caution">
    <text evidence="1">The sequence shown here is derived from an EMBL/GenBank/DDBJ whole genome shotgun (WGS) entry which is preliminary data.</text>
</comment>
<organism evidence="1 2">
    <name type="scientific">Eretmocerus hayati</name>
    <dbReference type="NCBI Taxonomy" id="131215"/>
    <lineage>
        <taxon>Eukaryota</taxon>
        <taxon>Metazoa</taxon>
        <taxon>Ecdysozoa</taxon>
        <taxon>Arthropoda</taxon>
        <taxon>Hexapoda</taxon>
        <taxon>Insecta</taxon>
        <taxon>Pterygota</taxon>
        <taxon>Neoptera</taxon>
        <taxon>Endopterygota</taxon>
        <taxon>Hymenoptera</taxon>
        <taxon>Apocrita</taxon>
        <taxon>Proctotrupomorpha</taxon>
        <taxon>Chalcidoidea</taxon>
        <taxon>Aphelinidae</taxon>
        <taxon>Aphelininae</taxon>
        <taxon>Eretmocerus</taxon>
    </lineage>
</organism>
<proteinExistence type="predicted"/>
<evidence type="ECO:0000313" key="1">
    <source>
        <dbReference type="EMBL" id="KAJ8671398.1"/>
    </source>
</evidence>
<keyword evidence="2" id="KW-1185">Reference proteome</keyword>
<dbReference type="EMBL" id="CM056743">
    <property type="protein sequence ID" value="KAJ8671398.1"/>
    <property type="molecule type" value="Genomic_DNA"/>
</dbReference>
<sequence length="102" mass="11048">MIRTARKLVIDDFNAPPVCPLVDPIQPDPELPPCQQTQRLDGPQFSPSQALAVLVNGNLTKNAYITMASAARSIGNNLYPGYSMVNSYSCGIFLGINVQLLL</sequence>
<protein>
    <submittedName>
        <fullName evidence="1">Uncharacterized protein</fullName>
    </submittedName>
</protein>
<accession>A0ACC2NKH6</accession>
<gene>
    <name evidence="1" type="ORF">QAD02_002657</name>
</gene>
<evidence type="ECO:0000313" key="2">
    <source>
        <dbReference type="Proteomes" id="UP001239111"/>
    </source>
</evidence>
<reference evidence="1" key="1">
    <citation type="submission" date="2023-04" db="EMBL/GenBank/DDBJ databases">
        <title>A chromosome-level genome assembly of the parasitoid wasp Eretmocerus hayati.</title>
        <authorList>
            <person name="Zhong Y."/>
            <person name="Liu S."/>
            <person name="Liu Y."/>
        </authorList>
    </citation>
    <scope>NUCLEOTIDE SEQUENCE</scope>
    <source>
        <strain evidence="1">ZJU_SS_LIU_2023</strain>
    </source>
</reference>
<name>A0ACC2NKH6_9HYME</name>